<evidence type="ECO:0000313" key="2">
    <source>
        <dbReference type="EMBL" id="MFC0593986.1"/>
    </source>
</evidence>
<keyword evidence="3" id="KW-1185">Reference proteome</keyword>
<protein>
    <submittedName>
        <fullName evidence="2">Uncharacterized protein</fullName>
    </submittedName>
</protein>
<dbReference type="PROSITE" id="PS51257">
    <property type="entry name" value="PROKAR_LIPOPROTEIN"/>
    <property type="match status" value="1"/>
</dbReference>
<feature type="signal peptide" evidence="1">
    <location>
        <begin position="1"/>
        <end position="23"/>
    </location>
</feature>
<dbReference type="RefSeq" id="WP_377484403.1">
    <property type="nucleotide sequence ID" value="NZ_JBHLTN010000034.1"/>
</dbReference>
<reference evidence="2 3" key="1">
    <citation type="submission" date="2024-09" db="EMBL/GenBank/DDBJ databases">
        <authorList>
            <person name="Sun Q."/>
            <person name="Mori K."/>
        </authorList>
    </citation>
    <scope>NUCLEOTIDE SEQUENCE [LARGE SCALE GENOMIC DNA]</scope>
    <source>
        <strain evidence="2 3">NCAIM B.02336</strain>
    </source>
</reference>
<dbReference type="Proteomes" id="UP001589834">
    <property type="component" value="Unassembled WGS sequence"/>
</dbReference>
<gene>
    <name evidence="2" type="ORF">ACFFGG_15655</name>
</gene>
<feature type="chain" id="PRO_5045533792" evidence="1">
    <location>
        <begin position="24"/>
        <end position="56"/>
    </location>
</feature>
<keyword evidence="1" id="KW-0732">Signal</keyword>
<dbReference type="EMBL" id="JBHLTN010000034">
    <property type="protein sequence ID" value="MFC0593986.1"/>
    <property type="molecule type" value="Genomic_DNA"/>
</dbReference>
<evidence type="ECO:0000256" key="1">
    <source>
        <dbReference type="SAM" id="SignalP"/>
    </source>
</evidence>
<organism evidence="2 3">
    <name type="scientific">Ottowia pentelensis</name>
    <dbReference type="NCBI Taxonomy" id="511108"/>
    <lineage>
        <taxon>Bacteria</taxon>
        <taxon>Pseudomonadati</taxon>
        <taxon>Pseudomonadota</taxon>
        <taxon>Betaproteobacteria</taxon>
        <taxon>Burkholderiales</taxon>
        <taxon>Comamonadaceae</taxon>
        <taxon>Ottowia</taxon>
    </lineage>
</organism>
<name>A0ABV6PVZ4_9BURK</name>
<evidence type="ECO:0000313" key="3">
    <source>
        <dbReference type="Proteomes" id="UP001589834"/>
    </source>
</evidence>
<sequence length="56" mass="5552">MSKTLLPLPLAGALLASAFALLAGCTNLPRNPDVDAAQSGVTVYGTVDAGVSHTGK</sequence>
<comment type="caution">
    <text evidence="2">The sequence shown here is derived from an EMBL/GenBank/DDBJ whole genome shotgun (WGS) entry which is preliminary data.</text>
</comment>
<proteinExistence type="predicted"/>
<accession>A0ABV6PVZ4</accession>